<accession>A0A1I2I949</accession>
<dbReference type="OrthoDB" id="1111684at2"/>
<dbReference type="EMBL" id="FONY01000029">
    <property type="protein sequence ID" value="SFF38188.1"/>
    <property type="molecule type" value="Genomic_DNA"/>
</dbReference>
<evidence type="ECO:0000256" key="2">
    <source>
        <dbReference type="ARBA" id="ARBA00022448"/>
    </source>
</evidence>
<sequence length="806" mass="90669">MKPLFFITLFFILFALTFASPAFAQNANKAVEKFTVSGNIKDLSNGEGLIGATITVKEMPTVGTTTNSYGFFSLTLPKGNYTLIISYIGYINKVITVNFSSNRIIDDIQIAEDQKQLQEVVVMGNTAEEKLQSIEMSTNKLEIKTIKSMPALLGEVDIVRSIQLLPGVSTVGEGASGFNVRGGGVDHNLILQDEAPVYNSSHLFGFFSVFNPDAVKDVKLVKGGIPAQYGGRLASLLDVRLREGNSKKFTGAGGIGTVSSRLTLEAPIVKDKSSFIIAGRRTYADMFLKLSSDEALNKNKLYFYDLSAKWNYDFGQKDRLYISGYFGRDVFKFGEDFGMNWGNVTGTVRWNHVFSPKLFSNFTLIYSDYDYNLGVPSGAQSFDWKSNIVNYSAKADFSYFLNTNNTINFGASAIKHDFRPGKVSPVTEGSIFSPYEIAGQNALEYGLYVDDEQNIGKRLALQYGVRWSMFNYMGGRTIYDYEGIDGQRKKPTNERNYGSGEVVSSYNNFEPRFSLRYTIDETSSIKLSYNRMAQYIHLISNTTAASPLDIWQPTTNNIKPELADQVALGYFKNLKDNNYEFSAEAYYKTMTNQIDYIDGADLLLNNHLEGDLLYGQGRSYGLELYAKKNTGKLTGWISYTLAKTERQIEGINTDYITGVSNWYPAKYDRRHNLSAVLMYELNPRWTFSANFSYISGVATTFPDSRYEYEGLIVPHNSEGSRNNYRVPAYHRLDLSATLHPKTKNGKKGRGEWVFTLYNAYARRNPFSVYFRQEVQKDSPTPTINTQAVRLSLFGSVLPSVTYNFKF</sequence>
<dbReference type="PANTHER" id="PTHR30069">
    <property type="entry name" value="TONB-DEPENDENT OUTER MEMBRANE RECEPTOR"/>
    <property type="match status" value="1"/>
</dbReference>
<dbReference type="Gene3D" id="2.60.40.1120">
    <property type="entry name" value="Carboxypeptidase-like, regulatory domain"/>
    <property type="match status" value="1"/>
</dbReference>
<dbReference type="GO" id="GO:0015344">
    <property type="term" value="F:siderophore uptake transmembrane transporter activity"/>
    <property type="evidence" value="ECO:0007669"/>
    <property type="project" value="TreeGrafter"/>
</dbReference>
<dbReference type="SUPFAM" id="SSF56935">
    <property type="entry name" value="Porins"/>
    <property type="match status" value="1"/>
</dbReference>
<dbReference type="Pfam" id="PF13715">
    <property type="entry name" value="CarbopepD_reg_2"/>
    <property type="match status" value="1"/>
</dbReference>
<evidence type="ECO:0000256" key="7">
    <source>
        <dbReference type="ARBA" id="ARBA00023237"/>
    </source>
</evidence>
<protein>
    <submittedName>
        <fullName evidence="10">Outer membrane receptor proteins, mostly Fe transport</fullName>
    </submittedName>
</protein>
<dbReference type="PANTHER" id="PTHR30069:SF29">
    <property type="entry name" value="HEMOGLOBIN AND HEMOGLOBIN-HAPTOGLOBIN-BINDING PROTEIN 1-RELATED"/>
    <property type="match status" value="1"/>
</dbReference>
<evidence type="ECO:0000256" key="3">
    <source>
        <dbReference type="ARBA" id="ARBA00022452"/>
    </source>
</evidence>
<dbReference type="InterPro" id="IPR039426">
    <property type="entry name" value="TonB-dep_rcpt-like"/>
</dbReference>
<dbReference type="RefSeq" id="WP_091548335.1">
    <property type="nucleotide sequence ID" value="NZ_FONY01000029.1"/>
</dbReference>
<dbReference type="STRING" id="1003.SAMN04488541_102947"/>
<name>A0A1I2I949_9BACT</name>
<evidence type="ECO:0000256" key="8">
    <source>
        <dbReference type="SAM" id="SignalP"/>
    </source>
</evidence>
<evidence type="ECO:0000313" key="10">
    <source>
        <dbReference type="EMBL" id="SFF38188.1"/>
    </source>
</evidence>
<comment type="subcellular location">
    <subcellularLocation>
        <location evidence="1">Cell outer membrane</location>
        <topology evidence="1">Multi-pass membrane protein</topology>
    </subcellularLocation>
</comment>
<reference evidence="10 11" key="1">
    <citation type="submission" date="2016-10" db="EMBL/GenBank/DDBJ databases">
        <authorList>
            <person name="de Groot N.N."/>
        </authorList>
    </citation>
    <scope>NUCLEOTIDE SEQUENCE [LARGE SCALE GENOMIC DNA]</scope>
    <source>
        <strain>GEY</strain>
        <strain evidence="11">DSM 9560</strain>
    </source>
</reference>
<organism evidence="10 11">
    <name type="scientific">Thermoflexibacter ruber</name>
    <dbReference type="NCBI Taxonomy" id="1003"/>
    <lineage>
        <taxon>Bacteria</taxon>
        <taxon>Pseudomonadati</taxon>
        <taxon>Bacteroidota</taxon>
        <taxon>Cytophagia</taxon>
        <taxon>Cytophagales</taxon>
        <taxon>Thermoflexibacteraceae</taxon>
        <taxon>Thermoflexibacter</taxon>
    </lineage>
</organism>
<dbReference type="InterPro" id="IPR036942">
    <property type="entry name" value="Beta-barrel_TonB_sf"/>
</dbReference>
<dbReference type="Gene3D" id="2.170.130.10">
    <property type="entry name" value="TonB-dependent receptor, plug domain"/>
    <property type="match status" value="1"/>
</dbReference>
<keyword evidence="3" id="KW-1134">Transmembrane beta strand</keyword>
<dbReference type="Pfam" id="PF07715">
    <property type="entry name" value="Plug"/>
    <property type="match status" value="1"/>
</dbReference>
<dbReference type="SUPFAM" id="SSF49464">
    <property type="entry name" value="Carboxypeptidase regulatory domain-like"/>
    <property type="match status" value="1"/>
</dbReference>
<feature type="signal peptide" evidence="8">
    <location>
        <begin position="1"/>
        <end position="24"/>
    </location>
</feature>
<feature type="chain" id="PRO_5011727379" evidence="8">
    <location>
        <begin position="25"/>
        <end position="806"/>
    </location>
</feature>
<keyword evidence="4" id="KW-0812">Transmembrane</keyword>
<dbReference type="GO" id="GO:0009279">
    <property type="term" value="C:cell outer membrane"/>
    <property type="evidence" value="ECO:0007669"/>
    <property type="project" value="UniProtKB-SubCell"/>
</dbReference>
<dbReference type="InterPro" id="IPR012910">
    <property type="entry name" value="Plug_dom"/>
</dbReference>
<keyword evidence="6" id="KW-0472">Membrane</keyword>
<proteinExistence type="predicted"/>
<feature type="domain" description="TonB-dependent receptor plug" evidence="9">
    <location>
        <begin position="155"/>
        <end position="232"/>
    </location>
</feature>
<evidence type="ECO:0000256" key="4">
    <source>
        <dbReference type="ARBA" id="ARBA00022692"/>
    </source>
</evidence>
<keyword evidence="11" id="KW-1185">Reference proteome</keyword>
<keyword evidence="5 8" id="KW-0732">Signal</keyword>
<evidence type="ECO:0000256" key="6">
    <source>
        <dbReference type="ARBA" id="ARBA00023136"/>
    </source>
</evidence>
<keyword evidence="2" id="KW-0813">Transport</keyword>
<evidence type="ECO:0000256" key="5">
    <source>
        <dbReference type="ARBA" id="ARBA00022729"/>
    </source>
</evidence>
<dbReference type="Proteomes" id="UP000199513">
    <property type="component" value="Unassembled WGS sequence"/>
</dbReference>
<gene>
    <name evidence="10" type="ORF">SAMN04488541_102947</name>
</gene>
<evidence type="ECO:0000313" key="11">
    <source>
        <dbReference type="Proteomes" id="UP000199513"/>
    </source>
</evidence>
<dbReference type="InterPro" id="IPR037066">
    <property type="entry name" value="Plug_dom_sf"/>
</dbReference>
<dbReference type="AlphaFoldDB" id="A0A1I2I949"/>
<dbReference type="Gene3D" id="2.40.170.20">
    <property type="entry name" value="TonB-dependent receptor, beta-barrel domain"/>
    <property type="match status" value="1"/>
</dbReference>
<keyword evidence="7" id="KW-0998">Cell outer membrane</keyword>
<evidence type="ECO:0000256" key="1">
    <source>
        <dbReference type="ARBA" id="ARBA00004571"/>
    </source>
</evidence>
<evidence type="ECO:0000259" key="9">
    <source>
        <dbReference type="Pfam" id="PF07715"/>
    </source>
</evidence>
<keyword evidence="10" id="KW-0675">Receptor</keyword>
<dbReference type="GO" id="GO:0044718">
    <property type="term" value="P:siderophore transmembrane transport"/>
    <property type="evidence" value="ECO:0007669"/>
    <property type="project" value="TreeGrafter"/>
</dbReference>
<dbReference type="InterPro" id="IPR008969">
    <property type="entry name" value="CarboxyPept-like_regulatory"/>
</dbReference>